<dbReference type="AlphaFoldDB" id="A0A9J5Y6P7"/>
<evidence type="ECO:0000313" key="2">
    <source>
        <dbReference type="Proteomes" id="UP000824120"/>
    </source>
</evidence>
<evidence type="ECO:0000313" key="1">
    <source>
        <dbReference type="EMBL" id="KAG5594916.1"/>
    </source>
</evidence>
<reference evidence="1 2" key="1">
    <citation type="submission" date="2020-09" db="EMBL/GenBank/DDBJ databases">
        <title>De no assembly of potato wild relative species, Solanum commersonii.</title>
        <authorList>
            <person name="Cho K."/>
        </authorList>
    </citation>
    <scope>NUCLEOTIDE SEQUENCE [LARGE SCALE GENOMIC DNA]</scope>
    <source>
        <strain evidence="1">LZ3.2</strain>
        <tissue evidence="1">Leaf</tissue>
    </source>
</reference>
<sequence length="198" mass="22567">MSPNLGLINTPNLKFCLSSSKTQVQHFKKGCLKQCYKRLNHECTPQDSTYSFQAQQRYSNAFTTKMISYSHITIQQFIVPESHTSLTLTKMDTCMTSPIGLPLFSNQTSLQLNQDQKGVFEACNGAECKGEWIKRGHICSSFFQEKDKAQRVFKQVHTSHKVDHKRGILSKCFTLQNCGLRSFKELASLSQPDQRGKF</sequence>
<keyword evidence="2" id="KW-1185">Reference proteome</keyword>
<proteinExistence type="predicted"/>
<gene>
    <name evidence="1" type="ORF">H5410_036148</name>
</gene>
<comment type="caution">
    <text evidence="1">The sequence shown here is derived from an EMBL/GenBank/DDBJ whole genome shotgun (WGS) entry which is preliminary data.</text>
</comment>
<name>A0A9J5Y6P7_SOLCO</name>
<dbReference type="Proteomes" id="UP000824120">
    <property type="component" value="Chromosome 7"/>
</dbReference>
<accession>A0A9J5Y6P7</accession>
<dbReference type="EMBL" id="JACXVP010000007">
    <property type="protein sequence ID" value="KAG5594916.1"/>
    <property type="molecule type" value="Genomic_DNA"/>
</dbReference>
<organism evidence="1 2">
    <name type="scientific">Solanum commersonii</name>
    <name type="common">Commerson's wild potato</name>
    <name type="synonym">Commerson's nightshade</name>
    <dbReference type="NCBI Taxonomy" id="4109"/>
    <lineage>
        <taxon>Eukaryota</taxon>
        <taxon>Viridiplantae</taxon>
        <taxon>Streptophyta</taxon>
        <taxon>Embryophyta</taxon>
        <taxon>Tracheophyta</taxon>
        <taxon>Spermatophyta</taxon>
        <taxon>Magnoliopsida</taxon>
        <taxon>eudicotyledons</taxon>
        <taxon>Gunneridae</taxon>
        <taxon>Pentapetalae</taxon>
        <taxon>asterids</taxon>
        <taxon>lamiids</taxon>
        <taxon>Solanales</taxon>
        <taxon>Solanaceae</taxon>
        <taxon>Solanoideae</taxon>
        <taxon>Solaneae</taxon>
        <taxon>Solanum</taxon>
    </lineage>
</organism>
<protein>
    <submittedName>
        <fullName evidence="1">Uncharacterized protein</fullName>
    </submittedName>
</protein>